<dbReference type="InParanoid" id="A0A2P5HH13"/>
<accession>A0A2P5HH13</accession>
<sequence>MRRAIEVVRARISRGPTAERKDFWHFVLQNLDETHTSGQGFNPDKIGITEREMYANAFSITIAGSEGTATALTGATFL</sequence>
<evidence type="ECO:0000313" key="1">
    <source>
        <dbReference type="EMBL" id="POS69537.1"/>
    </source>
</evidence>
<dbReference type="AlphaFoldDB" id="A0A2P5HH13"/>
<dbReference type="GO" id="GO:0020037">
    <property type="term" value="F:heme binding"/>
    <property type="evidence" value="ECO:0007669"/>
    <property type="project" value="InterPro"/>
</dbReference>
<evidence type="ECO:0000313" key="2">
    <source>
        <dbReference type="Proteomes" id="UP000094444"/>
    </source>
</evidence>
<proteinExistence type="predicted"/>
<gene>
    <name evidence="1" type="ORF">DHEL01_v212070</name>
</gene>
<protein>
    <submittedName>
        <fullName evidence="1">Uncharacterized protein</fullName>
    </submittedName>
</protein>
<dbReference type="SUPFAM" id="SSF48264">
    <property type="entry name" value="Cytochrome P450"/>
    <property type="match status" value="1"/>
</dbReference>
<dbReference type="GO" id="GO:0005506">
    <property type="term" value="F:iron ion binding"/>
    <property type="evidence" value="ECO:0007669"/>
    <property type="project" value="InterPro"/>
</dbReference>
<dbReference type="Proteomes" id="UP000094444">
    <property type="component" value="Unassembled WGS sequence"/>
</dbReference>
<reference evidence="1" key="1">
    <citation type="submission" date="2017-09" db="EMBL/GenBank/DDBJ databases">
        <title>Polyketide synthases of a Diaporthe helianthi virulent isolate.</title>
        <authorList>
            <person name="Baroncelli R."/>
        </authorList>
    </citation>
    <scope>NUCLEOTIDE SEQUENCE [LARGE SCALE GENOMIC DNA]</scope>
    <source>
        <strain evidence="1">7/96</strain>
    </source>
</reference>
<comment type="caution">
    <text evidence="1">The sequence shown here is derived from an EMBL/GenBank/DDBJ whole genome shotgun (WGS) entry which is preliminary data.</text>
</comment>
<dbReference type="GO" id="GO:0016705">
    <property type="term" value="F:oxidoreductase activity, acting on paired donors, with incorporation or reduction of molecular oxygen"/>
    <property type="evidence" value="ECO:0007669"/>
    <property type="project" value="InterPro"/>
</dbReference>
<name>A0A2P5HH13_DIAHE</name>
<dbReference type="EMBL" id="MAVT02002183">
    <property type="protein sequence ID" value="POS69537.1"/>
    <property type="molecule type" value="Genomic_DNA"/>
</dbReference>
<dbReference type="Gene3D" id="1.10.630.10">
    <property type="entry name" value="Cytochrome P450"/>
    <property type="match status" value="1"/>
</dbReference>
<dbReference type="InterPro" id="IPR036396">
    <property type="entry name" value="Cyt_P450_sf"/>
</dbReference>
<organism evidence="1 2">
    <name type="scientific">Diaporthe helianthi</name>
    <dbReference type="NCBI Taxonomy" id="158607"/>
    <lineage>
        <taxon>Eukaryota</taxon>
        <taxon>Fungi</taxon>
        <taxon>Dikarya</taxon>
        <taxon>Ascomycota</taxon>
        <taxon>Pezizomycotina</taxon>
        <taxon>Sordariomycetes</taxon>
        <taxon>Sordariomycetidae</taxon>
        <taxon>Diaporthales</taxon>
        <taxon>Diaporthaceae</taxon>
        <taxon>Diaporthe</taxon>
    </lineage>
</organism>
<keyword evidence="2" id="KW-1185">Reference proteome</keyword>
<dbReference type="GO" id="GO:0004497">
    <property type="term" value="F:monooxygenase activity"/>
    <property type="evidence" value="ECO:0007669"/>
    <property type="project" value="InterPro"/>
</dbReference>